<dbReference type="OrthoDB" id="7873969at2"/>
<reference evidence="2" key="1">
    <citation type="submission" date="2017-01" db="EMBL/GenBank/DDBJ databases">
        <title>Komagataeibacter sp. MSKU9 whole genome sequencing project.</title>
        <authorList>
            <person name="Matsutani M."/>
            <person name="Naloka K."/>
            <person name="Theeragool G."/>
            <person name="Yakushi T."/>
            <person name="Matsushita K."/>
        </authorList>
    </citation>
    <scope>NUCLEOTIDE SEQUENCE [LARGE SCALE GENOMIC DNA]</scope>
    <source>
        <strain evidence="2">MSKU9</strain>
    </source>
</reference>
<comment type="caution">
    <text evidence="1">The sequence shown here is derived from an EMBL/GenBank/DDBJ whole genome shotgun (WGS) entry which is preliminary data.</text>
</comment>
<keyword evidence="2" id="KW-1185">Reference proteome</keyword>
<evidence type="ECO:0000313" key="1">
    <source>
        <dbReference type="EMBL" id="GCE83092.1"/>
    </source>
</evidence>
<proteinExistence type="predicted"/>
<sequence length="77" mass="9095">MRRNFSRAWDQVIATTPQIALISGHGIDYCQRIIDTYLPRRTDVADMQLWEQYQRQETSKMVSIAAARRLWSRAKPQ</sequence>
<organism evidence="1 2">
    <name type="scientific">Komagataeibacter diospyri</name>
    <dbReference type="NCBI Taxonomy" id="1932662"/>
    <lineage>
        <taxon>Bacteria</taxon>
        <taxon>Pseudomonadati</taxon>
        <taxon>Pseudomonadota</taxon>
        <taxon>Alphaproteobacteria</taxon>
        <taxon>Acetobacterales</taxon>
        <taxon>Acetobacteraceae</taxon>
        <taxon>Komagataeibacter</taxon>
    </lineage>
</organism>
<dbReference type="RefSeq" id="WP_141260474.1">
    <property type="nucleotide sequence ID" value="NZ_BDLU01000032.1"/>
</dbReference>
<accession>A0A4V0WMB5</accession>
<name>A0A4V0WMB5_9PROT</name>
<protein>
    <submittedName>
        <fullName evidence="1">Uncharacterized protein</fullName>
    </submittedName>
</protein>
<dbReference type="AlphaFoldDB" id="A0A4V0WMB5"/>
<gene>
    <name evidence="1" type="ORF">MSKU9_1233</name>
</gene>
<dbReference type="EMBL" id="BDLU01000032">
    <property type="protein sequence ID" value="GCE83092.1"/>
    <property type="molecule type" value="Genomic_DNA"/>
</dbReference>
<dbReference type="Proteomes" id="UP000315095">
    <property type="component" value="Unassembled WGS sequence"/>
</dbReference>
<evidence type="ECO:0000313" key="2">
    <source>
        <dbReference type="Proteomes" id="UP000315095"/>
    </source>
</evidence>